<comment type="caution">
    <text evidence="2">The sequence shown here is derived from an EMBL/GenBank/DDBJ whole genome shotgun (WGS) entry which is preliminary data.</text>
</comment>
<evidence type="ECO:0000313" key="2">
    <source>
        <dbReference type="EMBL" id="PRQ08743.1"/>
    </source>
</evidence>
<evidence type="ECO:0000313" key="3">
    <source>
        <dbReference type="Proteomes" id="UP000238823"/>
    </source>
</evidence>
<protein>
    <submittedName>
        <fullName evidence="2">Uncharacterized protein</fullName>
    </submittedName>
</protein>
<dbReference type="AlphaFoldDB" id="A0A2S9YUH7"/>
<sequence length="42" mass="4843">MTAPVLPSRLKRRLITFIADDPETDQSPDDHSDHRRTTLIKV</sequence>
<proteinExistence type="predicted"/>
<gene>
    <name evidence="2" type="ORF">ENSA7_15610</name>
</gene>
<reference evidence="2 3" key="1">
    <citation type="submission" date="2018-03" db="EMBL/GenBank/DDBJ databases">
        <title>Draft Genome Sequences of the Obligatory Marine Myxobacteria Enhygromyxa salina SWB007.</title>
        <authorList>
            <person name="Poehlein A."/>
            <person name="Moghaddam J.A."/>
            <person name="Harms H."/>
            <person name="Alanjari M."/>
            <person name="Koenig G.M."/>
            <person name="Daniel R."/>
            <person name="Schaeberle T.F."/>
        </authorList>
    </citation>
    <scope>NUCLEOTIDE SEQUENCE [LARGE SCALE GENOMIC DNA]</scope>
    <source>
        <strain evidence="2 3">SWB007</strain>
    </source>
</reference>
<dbReference type="EMBL" id="PVNL01000036">
    <property type="protein sequence ID" value="PRQ08743.1"/>
    <property type="molecule type" value="Genomic_DNA"/>
</dbReference>
<evidence type="ECO:0000256" key="1">
    <source>
        <dbReference type="SAM" id="MobiDB-lite"/>
    </source>
</evidence>
<feature type="region of interest" description="Disordered" evidence="1">
    <location>
        <begin position="17"/>
        <end position="42"/>
    </location>
</feature>
<organism evidence="2 3">
    <name type="scientific">Enhygromyxa salina</name>
    <dbReference type="NCBI Taxonomy" id="215803"/>
    <lineage>
        <taxon>Bacteria</taxon>
        <taxon>Pseudomonadati</taxon>
        <taxon>Myxococcota</taxon>
        <taxon>Polyangia</taxon>
        <taxon>Nannocystales</taxon>
        <taxon>Nannocystaceae</taxon>
        <taxon>Enhygromyxa</taxon>
    </lineage>
</organism>
<accession>A0A2S9YUH7</accession>
<name>A0A2S9YUH7_9BACT</name>
<dbReference type="Proteomes" id="UP000238823">
    <property type="component" value="Unassembled WGS sequence"/>
</dbReference>